<dbReference type="InterPro" id="IPR000999">
    <property type="entry name" value="RNase_III_dom"/>
</dbReference>
<evidence type="ECO:0000256" key="5">
    <source>
        <dbReference type="ARBA" id="ARBA00022842"/>
    </source>
</evidence>
<reference evidence="10 11" key="1">
    <citation type="submission" date="2012-05" db="EMBL/GenBank/DDBJ databases">
        <title>Recombination and specialization in a pathogen metapopulation.</title>
        <authorList>
            <person name="Gardiner A."/>
            <person name="Kemen E."/>
            <person name="Schultz-Larsen T."/>
            <person name="MacLean D."/>
            <person name="Van Oosterhout C."/>
            <person name="Jones J.D.G."/>
        </authorList>
    </citation>
    <scope>NUCLEOTIDE SEQUENCE [LARGE SCALE GENOMIC DNA]</scope>
    <source>
        <strain evidence="10 11">Ac Nc2</strain>
    </source>
</reference>
<feature type="domain" description="DRBM" evidence="8">
    <location>
        <begin position="203"/>
        <end position="270"/>
    </location>
</feature>
<evidence type="ECO:0000256" key="7">
    <source>
        <dbReference type="PROSITE-ProRule" id="PRU00266"/>
    </source>
</evidence>
<dbReference type="Gene3D" id="3.30.160.20">
    <property type="match status" value="1"/>
</dbReference>
<keyword evidence="5" id="KW-0460">Magnesium</keyword>
<evidence type="ECO:0000313" key="11">
    <source>
        <dbReference type="Proteomes" id="UP000053237"/>
    </source>
</evidence>
<keyword evidence="1" id="KW-0540">Nuclease</keyword>
<evidence type="ECO:0000256" key="2">
    <source>
        <dbReference type="ARBA" id="ARBA00022723"/>
    </source>
</evidence>
<dbReference type="HAMAP" id="MF_00104">
    <property type="entry name" value="RNase_III"/>
    <property type="match status" value="1"/>
</dbReference>
<gene>
    <name evidence="10" type="ORF">BN9_066070</name>
</gene>
<dbReference type="InParanoid" id="A0A024GGN9"/>
<evidence type="ECO:0008006" key="12">
    <source>
        <dbReference type="Google" id="ProtNLM"/>
    </source>
</evidence>
<feature type="domain" description="RNase III" evidence="9">
    <location>
        <begin position="25"/>
        <end position="177"/>
    </location>
</feature>
<dbReference type="AlphaFoldDB" id="A0A024GGN9"/>
<proteinExistence type="inferred from homology"/>
<dbReference type="OrthoDB" id="67027at2759"/>
<keyword evidence="4" id="KW-0378">Hydrolase</keyword>
<dbReference type="CDD" id="cd00593">
    <property type="entry name" value="RIBOc"/>
    <property type="match status" value="1"/>
</dbReference>
<dbReference type="Pfam" id="PF00636">
    <property type="entry name" value="Ribonuclease_3"/>
    <property type="match status" value="1"/>
</dbReference>
<dbReference type="InterPro" id="IPR011907">
    <property type="entry name" value="RNase_III"/>
</dbReference>
<evidence type="ECO:0000256" key="6">
    <source>
        <dbReference type="ARBA" id="ARBA00022884"/>
    </source>
</evidence>
<dbReference type="EMBL" id="CAIX01000105">
    <property type="protein sequence ID" value="CCI45710.1"/>
    <property type="molecule type" value="Genomic_DNA"/>
</dbReference>
<dbReference type="STRING" id="65357.A0A024GGN9"/>
<dbReference type="GO" id="GO:0006364">
    <property type="term" value="P:rRNA processing"/>
    <property type="evidence" value="ECO:0007669"/>
    <property type="project" value="InterPro"/>
</dbReference>
<dbReference type="PANTHER" id="PTHR14950:SF37">
    <property type="entry name" value="ENDORIBONUCLEASE DICER"/>
    <property type="match status" value="1"/>
</dbReference>
<protein>
    <recommendedName>
        <fullName evidence="12">RNase III domain-containing protein</fullName>
    </recommendedName>
</protein>
<dbReference type="SUPFAM" id="SSF54768">
    <property type="entry name" value="dsRNA-binding domain-like"/>
    <property type="match status" value="1"/>
</dbReference>
<evidence type="ECO:0000259" key="9">
    <source>
        <dbReference type="PROSITE" id="PS50142"/>
    </source>
</evidence>
<sequence>MSLVFNVDKEIRLSLTVPPTWEFELKRLQHRIGITFQDQLHLQCACIHFGYFSDEKLISSVPAHRLSNRSLEFLGDSILNFVVASYLFQRNPMYSEGKLTMTRSCLVNNEVLAKICVENLKLHRCLLVATEYEKYIDMGDIDEHDTAICNTARIKGMRTIKAGAVEALIAAIYVDQGLEKAIAFVNEQVIPSACEYGRKTPENPVRELQELLQKYGKGHPVYRRLPAPDNSETLVVELRVEGRLLTSMSGRSYREARLEAAKKGLEIYHRELQ</sequence>
<keyword evidence="2" id="KW-0479">Metal-binding</keyword>
<dbReference type="Pfam" id="PF00035">
    <property type="entry name" value="dsrm"/>
    <property type="match status" value="1"/>
</dbReference>
<dbReference type="InterPro" id="IPR036389">
    <property type="entry name" value="RNase_III_sf"/>
</dbReference>
<evidence type="ECO:0000259" key="8">
    <source>
        <dbReference type="PROSITE" id="PS50137"/>
    </source>
</evidence>
<dbReference type="SUPFAM" id="SSF69065">
    <property type="entry name" value="RNase III domain-like"/>
    <property type="match status" value="1"/>
</dbReference>
<dbReference type="SMART" id="SM00358">
    <property type="entry name" value="DSRM"/>
    <property type="match status" value="1"/>
</dbReference>
<dbReference type="GO" id="GO:0046872">
    <property type="term" value="F:metal ion binding"/>
    <property type="evidence" value="ECO:0007669"/>
    <property type="project" value="UniProtKB-KW"/>
</dbReference>
<keyword evidence="6 7" id="KW-0694">RNA-binding</keyword>
<evidence type="ECO:0000256" key="3">
    <source>
        <dbReference type="ARBA" id="ARBA00022759"/>
    </source>
</evidence>
<evidence type="ECO:0000313" key="10">
    <source>
        <dbReference type="EMBL" id="CCI45710.1"/>
    </source>
</evidence>
<keyword evidence="11" id="KW-1185">Reference proteome</keyword>
<organism evidence="10 11">
    <name type="scientific">Albugo candida</name>
    <dbReference type="NCBI Taxonomy" id="65357"/>
    <lineage>
        <taxon>Eukaryota</taxon>
        <taxon>Sar</taxon>
        <taxon>Stramenopiles</taxon>
        <taxon>Oomycota</taxon>
        <taxon>Peronosporomycetes</taxon>
        <taxon>Albuginales</taxon>
        <taxon>Albuginaceae</taxon>
        <taxon>Albugo</taxon>
    </lineage>
</organism>
<dbReference type="PROSITE" id="PS50137">
    <property type="entry name" value="DS_RBD"/>
    <property type="match status" value="1"/>
</dbReference>
<dbReference type="Proteomes" id="UP000053237">
    <property type="component" value="Unassembled WGS sequence"/>
</dbReference>
<evidence type="ECO:0000256" key="4">
    <source>
        <dbReference type="ARBA" id="ARBA00022801"/>
    </source>
</evidence>
<dbReference type="GO" id="GO:0003723">
    <property type="term" value="F:RNA binding"/>
    <property type="evidence" value="ECO:0007669"/>
    <property type="project" value="UniProtKB-UniRule"/>
</dbReference>
<dbReference type="InterPro" id="IPR014720">
    <property type="entry name" value="dsRBD_dom"/>
</dbReference>
<dbReference type="CDD" id="cd10845">
    <property type="entry name" value="DSRM_RNAse_III_family"/>
    <property type="match status" value="1"/>
</dbReference>
<accession>A0A024GGN9</accession>
<evidence type="ECO:0000256" key="1">
    <source>
        <dbReference type="ARBA" id="ARBA00022722"/>
    </source>
</evidence>
<dbReference type="GO" id="GO:0004525">
    <property type="term" value="F:ribonuclease III activity"/>
    <property type="evidence" value="ECO:0007669"/>
    <property type="project" value="InterPro"/>
</dbReference>
<dbReference type="PANTHER" id="PTHR14950">
    <property type="entry name" value="DICER-RELATED"/>
    <property type="match status" value="1"/>
</dbReference>
<dbReference type="SMART" id="SM00535">
    <property type="entry name" value="RIBOc"/>
    <property type="match status" value="1"/>
</dbReference>
<keyword evidence="3" id="KW-0255">Endonuclease</keyword>
<comment type="caution">
    <text evidence="10">The sequence shown here is derived from an EMBL/GenBank/DDBJ whole genome shotgun (WGS) entry which is preliminary data.</text>
</comment>
<name>A0A024GGN9_9STRA</name>
<dbReference type="Gene3D" id="1.10.1520.10">
    <property type="entry name" value="Ribonuclease III domain"/>
    <property type="match status" value="1"/>
</dbReference>
<dbReference type="PROSITE" id="PS50142">
    <property type="entry name" value="RNASE_3_2"/>
    <property type="match status" value="1"/>
</dbReference>